<dbReference type="WBParaSite" id="HPBE_0000055201-mRNA-1">
    <property type="protein sequence ID" value="HPBE_0000055201-mRNA-1"/>
    <property type="gene ID" value="HPBE_0000055201"/>
</dbReference>
<name>A0A183F311_HELPZ</name>
<dbReference type="EMBL" id="UZAH01000412">
    <property type="protein sequence ID" value="VDO18935.1"/>
    <property type="molecule type" value="Genomic_DNA"/>
</dbReference>
<gene>
    <name evidence="2" type="ORF">HPBE_LOCUS553</name>
</gene>
<sequence>MRALRALFVLLLAVVDMSQTFMIGESLPSGPTELRLDASTAPVADGGDDLSSLVDYPLPKRNFQHIWRNIEMQMPGSQKRTESLSRARANAYYRLG</sequence>
<keyword evidence="1" id="KW-0732">Signal</keyword>
<dbReference type="AlphaFoldDB" id="A0A183F311"/>
<protein>
    <submittedName>
        <fullName evidence="4">Secreted RxLR effector peptide protein</fullName>
    </submittedName>
</protein>
<proteinExistence type="predicted"/>
<evidence type="ECO:0000256" key="1">
    <source>
        <dbReference type="SAM" id="SignalP"/>
    </source>
</evidence>
<reference evidence="2 3" key="1">
    <citation type="submission" date="2018-11" db="EMBL/GenBank/DDBJ databases">
        <authorList>
            <consortium name="Pathogen Informatics"/>
        </authorList>
    </citation>
    <scope>NUCLEOTIDE SEQUENCE [LARGE SCALE GENOMIC DNA]</scope>
</reference>
<reference evidence="4" key="2">
    <citation type="submission" date="2019-09" db="UniProtKB">
        <authorList>
            <consortium name="WormBaseParasite"/>
        </authorList>
    </citation>
    <scope>IDENTIFICATION</scope>
</reference>
<feature type="signal peptide" evidence="1">
    <location>
        <begin position="1"/>
        <end position="20"/>
    </location>
</feature>
<accession>A0A183F311</accession>
<evidence type="ECO:0000313" key="3">
    <source>
        <dbReference type="Proteomes" id="UP000050761"/>
    </source>
</evidence>
<dbReference type="Proteomes" id="UP000050761">
    <property type="component" value="Unassembled WGS sequence"/>
</dbReference>
<feature type="chain" id="PRO_5044551216" evidence="1">
    <location>
        <begin position="21"/>
        <end position="96"/>
    </location>
</feature>
<organism evidence="3 4">
    <name type="scientific">Heligmosomoides polygyrus</name>
    <name type="common">Parasitic roundworm</name>
    <dbReference type="NCBI Taxonomy" id="6339"/>
    <lineage>
        <taxon>Eukaryota</taxon>
        <taxon>Metazoa</taxon>
        <taxon>Ecdysozoa</taxon>
        <taxon>Nematoda</taxon>
        <taxon>Chromadorea</taxon>
        <taxon>Rhabditida</taxon>
        <taxon>Rhabditina</taxon>
        <taxon>Rhabditomorpha</taxon>
        <taxon>Strongyloidea</taxon>
        <taxon>Heligmosomidae</taxon>
        <taxon>Heligmosomoides</taxon>
    </lineage>
</organism>
<accession>A0A3P7WZL1</accession>
<dbReference type="OrthoDB" id="5813197at2759"/>
<keyword evidence="3" id="KW-1185">Reference proteome</keyword>
<evidence type="ECO:0000313" key="4">
    <source>
        <dbReference type="WBParaSite" id="HPBE_0000055201-mRNA-1"/>
    </source>
</evidence>
<evidence type="ECO:0000313" key="2">
    <source>
        <dbReference type="EMBL" id="VDO18935.1"/>
    </source>
</evidence>